<dbReference type="OrthoDB" id="9815841at2"/>
<dbReference type="GO" id="GO:0016192">
    <property type="term" value="P:vesicle-mediated transport"/>
    <property type="evidence" value="ECO:0007669"/>
    <property type="project" value="InterPro"/>
</dbReference>
<dbReference type="SUPFAM" id="SSF47661">
    <property type="entry name" value="t-snare proteins"/>
    <property type="match status" value="1"/>
</dbReference>
<dbReference type="NCBIfam" id="TIGR03057">
    <property type="entry name" value="xxxLxxG_by_4"/>
    <property type="match status" value="1"/>
</dbReference>
<dbReference type="EMBL" id="CP041666">
    <property type="protein sequence ID" value="QDP39497.1"/>
    <property type="molecule type" value="Genomic_DNA"/>
</dbReference>
<dbReference type="GO" id="GO:0016020">
    <property type="term" value="C:membrane"/>
    <property type="evidence" value="ECO:0007669"/>
    <property type="project" value="InterPro"/>
</dbReference>
<organism evidence="3 4">
    <name type="scientific">Radiobacillus deserti</name>
    <dbReference type="NCBI Taxonomy" id="2594883"/>
    <lineage>
        <taxon>Bacteria</taxon>
        <taxon>Bacillati</taxon>
        <taxon>Bacillota</taxon>
        <taxon>Bacilli</taxon>
        <taxon>Bacillales</taxon>
        <taxon>Bacillaceae</taxon>
        <taxon>Radiobacillus</taxon>
    </lineage>
</organism>
<dbReference type="Gene3D" id="1.10.287.950">
    <property type="entry name" value="Methyl-accepting chemotaxis protein"/>
    <property type="match status" value="2"/>
</dbReference>
<dbReference type="RefSeq" id="WP_143892247.1">
    <property type="nucleotide sequence ID" value="NZ_CP041666.1"/>
</dbReference>
<dbReference type="AlphaFoldDB" id="A0A516KDQ5"/>
<name>A0A516KDQ5_9BACI</name>
<feature type="signal peptide" evidence="2">
    <location>
        <begin position="1"/>
        <end position="25"/>
    </location>
</feature>
<feature type="coiled-coil region" evidence="1">
    <location>
        <begin position="331"/>
        <end position="358"/>
    </location>
</feature>
<protein>
    <submittedName>
        <fullName evidence="3">YhgE/Pip domain-containing protein</fullName>
    </submittedName>
</protein>
<gene>
    <name evidence="3" type="ORF">FN924_04490</name>
</gene>
<evidence type="ECO:0000256" key="1">
    <source>
        <dbReference type="SAM" id="Coils"/>
    </source>
</evidence>
<dbReference type="InterPro" id="IPR010989">
    <property type="entry name" value="SNARE"/>
</dbReference>
<accession>A0A516KDQ5</accession>
<dbReference type="InterPro" id="IPR023908">
    <property type="entry name" value="xxxLxxG_rpt"/>
</dbReference>
<feature type="chain" id="PRO_5039334231" evidence="2">
    <location>
        <begin position="26"/>
        <end position="606"/>
    </location>
</feature>
<keyword evidence="2" id="KW-0732">Signal</keyword>
<dbReference type="KEGG" id="aqt:FN924_04490"/>
<keyword evidence="1" id="KW-0175">Coiled coil</keyword>
<dbReference type="Proteomes" id="UP000315215">
    <property type="component" value="Chromosome"/>
</dbReference>
<evidence type="ECO:0000313" key="4">
    <source>
        <dbReference type="Proteomes" id="UP000315215"/>
    </source>
</evidence>
<reference evidence="3 4" key="1">
    <citation type="submission" date="2019-07" db="EMBL/GenBank/DDBJ databases">
        <authorList>
            <person name="Li J."/>
        </authorList>
    </citation>
    <scope>NUCLEOTIDE SEQUENCE [LARGE SCALE GENOMIC DNA]</scope>
    <source>
        <strain evidence="3 4">TKL69</strain>
    </source>
</reference>
<evidence type="ECO:0000256" key="2">
    <source>
        <dbReference type="SAM" id="SignalP"/>
    </source>
</evidence>
<evidence type="ECO:0000313" key="3">
    <source>
        <dbReference type="EMBL" id="QDP39497.1"/>
    </source>
</evidence>
<keyword evidence="4" id="KW-1185">Reference proteome</keyword>
<sequence>MIRIRKVLLVFLTIMLVLPSLLVSAASDEKDSKDEPTGKGSYSSKDEVVYGKLTANGDTKDAYVVNVFHVEEAGQILDYGSYTTLKNLTNTSELVQTNNQVEFAAPEGKFYYQGNMNEQPLPWDITITYLLDGKEIEPEALAGKDGHVKIIITTSENEDVDSVFFENYLLQVSLSLNLDLFQHIEAPDGMLANAGKNKQVSFTVMPEKEEKLVVEADVVDFELQGIDISAVPSSMPIDSPNIENMTGDLETLSDAIQDVNDGVAELENGVVELNNGVKELRSGSAQYKDGMSAIDASSSELVNGSQSIRQALEQINASLANSSEDMNMGDMKQLGEQLEQIANSLQNTSKDLSSLKESYAKDYGRLSRAIEDIPNSELTQAEKNQLYSSSANRSVVDQLIQTHEAAQAVKETYFAVKQNLAAVTGKLEKASASLTTMARNLEGIAGMLTSPPEGADLAQSLSKLQGGIDQLASQYRGFHSGLIEYTGGVHQLSSSYVEMHQGISQLAGGTGELENGVSELHDGTSELAVSTNDLPNEMKKEVNEMMAKYDNSDFKAVSFVSPKNEKINSVQFVLKTESIEQEEKEETEEAVEEEKGFWDKLLDLFR</sequence>
<proteinExistence type="predicted"/>